<dbReference type="AlphaFoldDB" id="A0A1B5LA96"/>
<dbReference type="SUPFAM" id="SSF56973">
    <property type="entry name" value="Aerolisin/ETX pore-forming domain"/>
    <property type="match status" value="1"/>
</dbReference>
<sequence length="348" mass="37322">MISSALPLAAVIGSLAVGSVHALPANANAHAAAPAKATLGKMLWIDGVPVERAPANEVVGRGLFQRASPCSASEEVLVCAKRIAQKFVNNVSADQELPRKQLVWRTNPKYHSRMGWSDMTLDYTPVFGSCKLSEPVVVSQGELFACSVQGKEAGSSSSLVVPRDSRLPLLTSPPLSSIGGCSQTFIQSKTTTQTENYGYKVGTSVTTSGTIGLVSLSVGVSSEWNQGWSSTNQVQTTSQRTYNLANGEVCAPTTVQIQMDCIGDFKDAQLTFHTNKAKDPVQTQSLRSWCDSGKSNPQQMTDWQKWTGQDFNVLCNSVYNSRVPRKMFLGSGALDNSPWTVQGCSMGS</sequence>
<dbReference type="Gene3D" id="2.170.15.10">
    <property type="entry name" value="Proaerolysin, chain A, domain 3"/>
    <property type="match status" value="1"/>
</dbReference>
<evidence type="ECO:0000256" key="1">
    <source>
        <dbReference type="SAM" id="SignalP"/>
    </source>
</evidence>
<evidence type="ECO:0000313" key="2">
    <source>
        <dbReference type="EMBL" id="GAO19888.1"/>
    </source>
</evidence>
<reference evidence="3" key="1">
    <citation type="journal article" date="2016" name="Genome Announc.">
        <title>Genome sequence of Ustilaginoidea virens IPU010, a rice pathogenic fungus causing false smut.</title>
        <authorList>
            <person name="Kumagai T."/>
            <person name="Ishii T."/>
            <person name="Terai G."/>
            <person name="Umemura M."/>
            <person name="Machida M."/>
            <person name="Asai K."/>
        </authorList>
    </citation>
    <scope>NUCLEOTIDE SEQUENCE [LARGE SCALE GENOMIC DNA]</scope>
    <source>
        <strain evidence="3">IPU010</strain>
    </source>
</reference>
<feature type="signal peptide" evidence="1">
    <location>
        <begin position="1"/>
        <end position="22"/>
    </location>
</feature>
<comment type="caution">
    <text evidence="2">The sequence shown here is derived from an EMBL/GenBank/DDBJ whole genome shotgun (WGS) entry which is preliminary data.</text>
</comment>
<dbReference type="Proteomes" id="UP000054053">
    <property type="component" value="Unassembled WGS sequence"/>
</dbReference>
<dbReference type="EMBL" id="BBTG02000003">
    <property type="protein sequence ID" value="GAO19888.1"/>
    <property type="molecule type" value="Genomic_DNA"/>
</dbReference>
<feature type="chain" id="PRO_5008577771" evidence="1">
    <location>
        <begin position="23"/>
        <end position="348"/>
    </location>
</feature>
<organism evidence="2 3">
    <name type="scientific">Ustilaginoidea virens</name>
    <name type="common">Rice false smut fungus</name>
    <name type="synonym">Villosiclava virens</name>
    <dbReference type="NCBI Taxonomy" id="1159556"/>
    <lineage>
        <taxon>Eukaryota</taxon>
        <taxon>Fungi</taxon>
        <taxon>Dikarya</taxon>
        <taxon>Ascomycota</taxon>
        <taxon>Pezizomycotina</taxon>
        <taxon>Sordariomycetes</taxon>
        <taxon>Hypocreomycetidae</taxon>
        <taxon>Hypocreales</taxon>
        <taxon>Clavicipitaceae</taxon>
        <taxon>Ustilaginoidea</taxon>
    </lineage>
</organism>
<proteinExistence type="predicted"/>
<gene>
    <name evidence="2" type="ORF">UVI_02008200</name>
</gene>
<protein>
    <submittedName>
        <fullName evidence="2">Uncharacterized protein</fullName>
    </submittedName>
</protein>
<accession>A0A1B5LA96</accession>
<name>A0A1B5LA96_USTVR</name>
<keyword evidence="1" id="KW-0732">Signal</keyword>
<evidence type="ECO:0000313" key="3">
    <source>
        <dbReference type="Proteomes" id="UP000054053"/>
    </source>
</evidence>